<keyword evidence="3" id="KW-0805">Transcription regulation</keyword>
<name>A0A9P5BQH1_COLSI</name>
<comment type="subcellular location">
    <subcellularLocation>
        <location evidence="1">Nucleus</location>
    </subcellularLocation>
</comment>
<evidence type="ECO:0000256" key="6">
    <source>
        <dbReference type="ARBA" id="ARBA00023242"/>
    </source>
</evidence>
<dbReference type="GO" id="GO:0006508">
    <property type="term" value="P:proteolysis"/>
    <property type="evidence" value="ECO:0007669"/>
    <property type="project" value="UniProtKB-KW"/>
</dbReference>
<evidence type="ECO:0000256" key="7">
    <source>
        <dbReference type="SAM" id="Coils"/>
    </source>
</evidence>
<gene>
    <name evidence="11" type="primary">prtT-0</name>
    <name evidence="11" type="ORF">CGCSCA2_v012278</name>
</gene>
<evidence type="ECO:0000256" key="4">
    <source>
        <dbReference type="ARBA" id="ARBA00023125"/>
    </source>
</evidence>
<dbReference type="GO" id="GO:0006351">
    <property type="term" value="P:DNA-templated transcription"/>
    <property type="evidence" value="ECO:0007669"/>
    <property type="project" value="InterPro"/>
</dbReference>
<evidence type="ECO:0000256" key="3">
    <source>
        <dbReference type="ARBA" id="ARBA00023015"/>
    </source>
</evidence>
<feature type="domain" description="Zn(2)-C6 fungal-type" evidence="10">
    <location>
        <begin position="71"/>
        <end position="118"/>
    </location>
</feature>
<dbReference type="GO" id="GO:0008233">
    <property type="term" value="F:peptidase activity"/>
    <property type="evidence" value="ECO:0007669"/>
    <property type="project" value="UniProtKB-KW"/>
</dbReference>
<keyword evidence="7" id="KW-0175">Coiled coil</keyword>
<keyword evidence="9" id="KW-0812">Transmembrane</keyword>
<dbReference type="GO" id="GO:0000981">
    <property type="term" value="F:DNA-binding transcription factor activity, RNA polymerase II-specific"/>
    <property type="evidence" value="ECO:0007669"/>
    <property type="project" value="InterPro"/>
</dbReference>
<dbReference type="GO" id="GO:0000976">
    <property type="term" value="F:transcription cis-regulatory region binding"/>
    <property type="evidence" value="ECO:0007669"/>
    <property type="project" value="TreeGrafter"/>
</dbReference>
<dbReference type="PANTHER" id="PTHR31845">
    <property type="entry name" value="FINGER DOMAIN PROTEIN, PUTATIVE-RELATED"/>
    <property type="match status" value="1"/>
</dbReference>
<sequence length="769" mass="84344">MDHSRLRADFNDELAVDEAIAADTDWGAGGPPSAKIYRTSKGTYSMLLSLSCFLLVYLLLYDPLTILSGAACAQCRGRKQKCSGPGGGSSAGASASAPEDQARQPCRRCAHSGVQCSFTTATNEQGFNDVDAASRSARKVDRLQKQVNEQASRISQLEATVSNLSAAVAAVSRVKRTPDSGLDGLHVANPPGPSPQGTKRWHDRASVTATSPLSKRAKIRNDEIFASGPALFQNPSPGRRSDAHGSVDFSTPMSMLRHLRHDIHDMSVENEALDPIICGVMTMEQAQETFDTFFDHCHKWAPVLCPQTQTSAAIIRQSCPALFISVCCIGYRFTRTSTTETQRRYMALISLLDHSLSRLLLKPNLADVNLDHIRAILLYIQWMPVDNIGNSSRSIRYNAISAWSMLGLAIRYALFLGLHQDAVLPFKSDNNELPTLEDVGRLRVWINLLTCDAALTLSSGLPATLNPDPVVAVAGRFRSNDNAIHPDDTRSSATCELVSILKRAARRSGSPNARSLDADCLRQVNLELDTWETDWNPIIGDQIQHYQMPFTTLRSYRLSINSACLSPLLRPSGGQGQISIYVLQALEVSLHTAALTIFALAEQSRHRSWGHYKSIDSLPRGRYTADIEAINRIKYSVDSTWISYSFATMFLVLCYKNGIIDENLKILALCYSTVDVVTFPRRQAPSSLLFRLVSLAMQIFDVASTNLLAHLALDQKSLLSGVFAVVLGDLDTDDGIPSEMPAMASYSDQEVEALFNSMVNGMDLGWYAG</sequence>
<feature type="region of interest" description="Disordered" evidence="8">
    <location>
        <begin position="180"/>
        <end position="211"/>
    </location>
</feature>
<evidence type="ECO:0000256" key="5">
    <source>
        <dbReference type="ARBA" id="ARBA00023163"/>
    </source>
</evidence>
<dbReference type="SUPFAM" id="SSF57701">
    <property type="entry name" value="Zn2/Cys6 DNA-binding domain"/>
    <property type="match status" value="1"/>
</dbReference>
<dbReference type="InterPro" id="IPR001138">
    <property type="entry name" value="Zn2Cys6_DnaBD"/>
</dbReference>
<dbReference type="PANTHER" id="PTHR31845:SF17">
    <property type="entry name" value="ZN(II)2CYS6 TRANSCRIPTION FACTOR (EUROFUNG)"/>
    <property type="match status" value="1"/>
</dbReference>
<evidence type="ECO:0000256" key="1">
    <source>
        <dbReference type="ARBA" id="ARBA00004123"/>
    </source>
</evidence>
<accession>A0A9P5BQH1</accession>
<evidence type="ECO:0000256" key="9">
    <source>
        <dbReference type="SAM" id="Phobius"/>
    </source>
</evidence>
<dbReference type="InterPro" id="IPR007219">
    <property type="entry name" value="XnlR_reg_dom"/>
</dbReference>
<dbReference type="PROSITE" id="PS50048">
    <property type="entry name" value="ZN2_CY6_FUNGAL_2"/>
    <property type="match status" value="1"/>
</dbReference>
<dbReference type="SMART" id="SM00906">
    <property type="entry name" value="Fungal_trans"/>
    <property type="match status" value="1"/>
</dbReference>
<dbReference type="Proteomes" id="UP000711996">
    <property type="component" value="Unassembled WGS sequence"/>
</dbReference>
<dbReference type="InterPro" id="IPR051089">
    <property type="entry name" value="prtT"/>
</dbReference>
<dbReference type="GO" id="GO:0005634">
    <property type="term" value="C:nucleus"/>
    <property type="evidence" value="ECO:0007669"/>
    <property type="project" value="UniProtKB-SubCell"/>
</dbReference>
<keyword evidence="4" id="KW-0238">DNA-binding</keyword>
<feature type="transmembrane region" description="Helical" evidence="9">
    <location>
        <begin position="43"/>
        <end position="61"/>
    </location>
</feature>
<evidence type="ECO:0000256" key="8">
    <source>
        <dbReference type="SAM" id="MobiDB-lite"/>
    </source>
</evidence>
<comment type="caution">
    <text evidence="11">The sequence shown here is derived from an EMBL/GenBank/DDBJ whole genome shotgun (WGS) entry which is preliminary data.</text>
</comment>
<feature type="coiled-coil region" evidence="7">
    <location>
        <begin position="140"/>
        <end position="167"/>
    </location>
</feature>
<keyword evidence="6" id="KW-0539">Nucleus</keyword>
<dbReference type="GO" id="GO:0008270">
    <property type="term" value="F:zinc ion binding"/>
    <property type="evidence" value="ECO:0007669"/>
    <property type="project" value="InterPro"/>
</dbReference>
<keyword evidence="5" id="KW-0804">Transcription</keyword>
<proteinExistence type="predicted"/>
<dbReference type="CDD" id="cd12148">
    <property type="entry name" value="fungal_TF_MHR"/>
    <property type="match status" value="1"/>
</dbReference>
<dbReference type="AlphaFoldDB" id="A0A9P5BQH1"/>
<keyword evidence="11" id="KW-0645">Protease</keyword>
<dbReference type="OrthoDB" id="4454541at2759"/>
<protein>
    <submittedName>
        <fullName evidence="11">Transcriptional activator of proteases prtT</fullName>
    </submittedName>
</protein>
<keyword evidence="12" id="KW-1185">Reference proteome</keyword>
<evidence type="ECO:0000313" key="12">
    <source>
        <dbReference type="Proteomes" id="UP000711996"/>
    </source>
</evidence>
<dbReference type="CDD" id="cd00067">
    <property type="entry name" value="GAL4"/>
    <property type="match status" value="1"/>
</dbReference>
<dbReference type="Gene3D" id="4.10.240.10">
    <property type="entry name" value="Zn(2)-C6 fungal-type DNA-binding domain"/>
    <property type="match status" value="1"/>
</dbReference>
<evidence type="ECO:0000313" key="11">
    <source>
        <dbReference type="EMBL" id="KAF4848276.1"/>
    </source>
</evidence>
<evidence type="ECO:0000259" key="10">
    <source>
        <dbReference type="PROSITE" id="PS50048"/>
    </source>
</evidence>
<keyword evidence="9" id="KW-1133">Transmembrane helix</keyword>
<dbReference type="EMBL" id="QPMT01000054">
    <property type="protein sequence ID" value="KAF4848276.1"/>
    <property type="molecule type" value="Genomic_DNA"/>
</dbReference>
<evidence type="ECO:0000256" key="2">
    <source>
        <dbReference type="ARBA" id="ARBA00022723"/>
    </source>
</evidence>
<keyword evidence="9" id="KW-0472">Membrane</keyword>
<reference evidence="11" key="1">
    <citation type="submission" date="2019-06" db="EMBL/GenBank/DDBJ databases">
        <authorList>
            <person name="Gan P."/>
            <person name="Shirasu K."/>
        </authorList>
    </citation>
    <scope>NUCLEOTIDE SEQUENCE [LARGE SCALE GENOMIC DNA]</scope>
    <source>
        <strain evidence="11">CAD2</strain>
    </source>
</reference>
<keyword evidence="2" id="KW-0479">Metal-binding</keyword>
<organism evidence="11 12">
    <name type="scientific">Colletotrichum siamense</name>
    <name type="common">Anthracnose fungus</name>
    <dbReference type="NCBI Taxonomy" id="690259"/>
    <lineage>
        <taxon>Eukaryota</taxon>
        <taxon>Fungi</taxon>
        <taxon>Dikarya</taxon>
        <taxon>Ascomycota</taxon>
        <taxon>Pezizomycotina</taxon>
        <taxon>Sordariomycetes</taxon>
        <taxon>Hypocreomycetidae</taxon>
        <taxon>Glomerellales</taxon>
        <taxon>Glomerellaceae</taxon>
        <taxon>Colletotrichum</taxon>
        <taxon>Colletotrichum gloeosporioides species complex</taxon>
    </lineage>
</organism>
<dbReference type="InterPro" id="IPR036864">
    <property type="entry name" value="Zn2-C6_fun-type_DNA-bd_sf"/>
</dbReference>
<keyword evidence="11" id="KW-0378">Hydrolase</keyword>